<dbReference type="FunFam" id="3.40.50.1390:FF:000001">
    <property type="entry name" value="DNA recombinase"/>
    <property type="match status" value="1"/>
</dbReference>
<feature type="active site" description="O-(5'-phospho-DNA)-serine intermediate" evidence="6 7">
    <location>
        <position position="9"/>
    </location>
</feature>
<dbReference type="RefSeq" id="WP_074749210.1">
    <property type="nucleotide sequence ID" value="NZ_FOCT01000026.1"/>
</dbReference>
<sequence>MFIGYARVSTTDQNPALQLEALKSAGCERIFTDEGISGGAIKRPALDKALAALKSGDVLIVWKLDRLGRSLSHLIQITKQLGERDIGFRSLSESIDTTSASGRLLFHIIGALAEFERALITERTRAGMASAKRRGAKVGRKPKLSPDQIDHIKKLIDAGESPRNVAKSMGISTATLYRKIPAAASNRTTLDLFTNTGQ</sequence>
<organism evidence="9 10">
    <name type="scientific">Nitrosospira multiformis</name>
    <dbReference type="NCBI Taxonomy" id="1231"/>
    <lineage>
        <taxon>Bacteria</taxon>
        <taxon>Pseudomonadati</taxon>
        <taxon>Pseudomonadota</taxon>
        <taxon>Betaproteobacteria</taxon>
        <taxon>Nitrosomonadales</taxon>
        <taxon>Nitrosomonadaceae</taxon>
        <taxon>Nitrosospira</taxon>
    </lineage>
</organism>
<proteinExistence type="inferred from homology"/>
<dbReference type="GO" id="GO:0015074">
    <property type="term" value="P:DNA integration"/>
    <property type="evidence" value="ECO:0007669"/>
    <property type="project" value="UniProtKB-KW"/>
</dbReference>
<dbReference type="Gene3D" id="3.40.50.1390">
    <property type="entry name" value="Resolvase, N-terminal catalytic domain"/>
    <property type="match status" value="1"/>
</dbReference>
<feature type="domain" description="Resolvase/invertase-type recombinase catalytic" evidence="8">
    <location>
        <begin position="1"/>
        <end position="135"/>
    </location>
</feature>
<dbReference type="InterPro" id="IPR006119">
    <property type="entry name" value="Resolv_N"/>
</dbReference>
<dbReference type="Pfam" id="PF02796">
    <property type="entry name" value="HTH_7"/>
    <property type="match status" value="1"/>
</dbReference>
<dbReference type="Pfam" id="PF00239">
    <property type="entry name" value="Resolvase"/>
    <property type="match status" value="1"/>
</dbReference>
<comment type="similarity">
    <text evidence="1">Belongs to the site-specific recombinase resolvase family.</text>
</comment>
<dbReference type="CDD" id="cd00569">
    <property type="entry name" value="HTH_Hin_like"/>
    <property type="match status" value="1"/>
</dbReference>
<dbReference type="InterPro" id="IPR009057">
    <property type="entry name" value="Homeodomain-like_sf"/>
</dbReference>
<dbReference type="Gene3D" id="1.10.10.60">
    <property type="entry name" value="Homeodomain-like"/>
    <property type="match status" value="1"/>
</dbReference>
<dbReference type="InterPro" id="IPR050639">
    <property type="entry name" value="SSR_resolvase"/>
</dbReference>
<keyword evidence="2" id="KW-0229">DNA integration</keyword>
<evidence type="ECO:0000256" key="3">
    <source>
        <dbReference type="ARBA" id="ARBA00023100"/>
    </source>
</evidence>
<dbReference type="InterPro" id="IPR036162">
    <property type="entry name" value="Resolvase-like_N_sf"/>
</dbReference>
<keyword evidence="5" id="KW-0233">DNA recombination</keyword>
<protein>
    <submittedName>
        <fullName evidence="9">Site-specific DNA recombinase</fullName>
    </submittedName>
</protein>
<dbReference type="PROSITE" id="PS00398">
    <property type="entry name" value="RECOMBINASES_2"/>
    <property type="match status" value="1"/>
</dbReference>
<evidence type="ECO:0000256" key="2">
    <source>
        <dbReference type="ARBA" id="ARBA00022908"/>
    </source>
</evidence>
<dbReference type="InterPro" id="IPR006120">
    <property type="entry name" value="Resolvase_HTH_dom"/>
</dbReference>
<dbReference type="PROSITE" id="PS51736">
    <property type="entry name" value="RECOMBINASES_3"/>
    <property type="match status" value="1"/>
</dbReference>
<dbReference type="CDD" id="cd03768">
    <property type="entry name" value="SR_ResInv"/>
    <property type="match status" value="1"/>
</dbReference>
<name>A0A1H8Q3J4_9PROT</name>
<keyword evidence="4" id="KW-0238">DNA-binding</keyword>
<accession>A0A1H8Q3J4</accession>
<dbReference type="PROSITE" id="PS00397">
    <property type="entry name" value="RECOMBINASES_1"/>
    <property type="match status" value="1"/>
</dbReference>
<dbReference type="EMBL" id="FOCT01000026">
    <property type="protein sequence ID" value="SEO48636.1"/>
    <property type="molecule type" value="Genomic_DNA"/>
</dbReference>
<dbReference type="GO" id="GO:0000150">
    <property type="term" value="F:DNA strand exchange activity"/>
    <property type="evidence" value="ECO:0007669"/>
    <property type="project" value="UniProtKB-KW"/>
</dbReference>
<evidence type="ECO:0000256" key="7">
    <source>
        <dbReference type="PROSITE-ProRule" id="PRU10137"/>
    </source>
</evidence>
<dbReference type="SUPFAM" id="SSF53041">
    <property type="entry name" value="Resolvase-like"/>
    <property type="match status" value="1"/>
</dbReference>
<dbReference type="GO" id="GO:0003677">
    <property type="term" value="F:DNA binding"/>
    <property type="evidence" value="ECO:0007669"/>
    <property type="project" value="UniProtKB-KW"/>
</dbReference>
<evidence type="ECO:0000259" key="8">
    <source>
        <dbReference type="PROSITE" id="PS51736"/>
    </source>
</evidence>
<dbReference type="AlphaFoldDB" id="A0A1H8Q3J4"/>
<dbReference type="Proteomes" id="UP000183898">
    <property type="component" value="Unassembled WGS sequence"/>
</dbReference>
<evidence type="ECO:0000313" key="9">
    <source>
        <dbReference type="EMBL" id="SEO48636.1"/>
    </source>
</evidence>
<evidence type="ECO:0000256" key="6">
    <source>
        <dbReference type="PIRSR" id="PIRSR606118-50"/>
    </source>
</evidence>
<evidence type="ECO:0000313" key="10">
    <source>
        <dbReference type="Proteomes" id="UP000183898"/>
    </source>
</evidence>
<reference evidence="9 10" key="1">
    <citation type="submission" date="2016-10" db="EMBL/GenBank/DDBJ databases">
        <authorList>
            <person name="de Groot N.N."/>
        </authorList>
    </citation>
    <scope>NUCLEOTIDE SEQUENCE [LARGE SCALE GENOMIC DNA]</scope>
    <source>
        <strain evidence="9 10">Nl18</strain>
    </source>
</reference>
<evidence type="ECO:0000256" key="5">
    <source>
        <dbReference type="ARBA" id="ARBA00023172"/>
    </source>
</evidence>
<dbReference type="SMART" id="SM00857">
    <property type="entry name" value="Resolvase"/>
    <property type="match status" value="1"/>
</dbReference>
<dbReference type="SUPFAM" id="SSF46689">
    <property type="entry name" value="Homeodomain-like"/>
    <property type="match status" value="1"/>
</dbReference>
<keyword evidence="3" id="KW-0230">DNA invertase</keyword>
<evidence type="ECO:0000256" key="1">
    <source>
        <dbReference type="ARBA" id="ARBA00009913"/>
    </source>
</evidence>
<dbReference type="InterPro" id="IPR006118">
    <property type="entry name" value="Recombinase_CS"/>
</dbReference>
<dbReference type="PANTHER" id="PTHR30461">
    <property type="entry name" value="DNA-INVERTASE FROM LAMBDOID PROPHAGE"/>
    <property type="match status" value="1"/>
</dbReference>
<gene>
    <name evidence="9" type="ORF">SAMN05216404_12611</name>
</gene>
<dbReference type="PANTHER" id="PTHR30461:SF2">
    <property type="entry name" value="SERINE RECOMBINASE PINE-RELATED"/>
    <property type="match status" value="1"/>
</dbReference>
<evidence type="ECO:0000256" key="4">
    <source>
        <dbReference type="ARBA" id="ARBA00023125"/>
    </source>
</evidence>